<organism evidence="1 2">
    <name type="scientific">Borreliella garinii PBr</name>
    <dbReference type="NCBI Taxonomy" id="498743"/>
    <lineage>
        <taxon>Bacteria</taxon>
        <taxon>Pseudomonadati</taxon>
        <taxon>Spirochaetota</taxon>
        <taxon>Spirochaetia</taxon>
        <taxon>Spirochaetales</taxon>
        <taxon>Borreliaceae</taxon>
        <taxon>Borreliella</taxon>
    </lineage>
</organism>
<accession>B8F186</accession>
<sequence length="47" mass="5035">MEKINGFAPPNKTTINAIALSDAKKISNDAYLVKVAVFGNKAISQNQ</sequence>
<dbReference type="AlphaFoldDB" id="B8F186"/>
<name>B8F186_BORGR</name>
<proteinExistence type="predicted"/>
<evidence type="ECO:0000313" key="1">
    <source>
        <dbReference type="EMBL" id="ACL34701.1"/>
    </source>
</evidence>
<protein>
    <submittedName>
        <fullName evidence="1">Uncharacterized protein</fullName>
    </submittedName>
</protein>
<keyword evidence="1" id="KW-0614">Plasmid</keyword>
<keyword evidence="2" id="KW-1185">Reference proteome</keyword>
<geneLocation type="plasmid" evidence="1 2">
    <name>PBr_cp32-10</name>
</geneLocation>
<reference evidence="1 2" key="1">
    <citation type="journal article" date="2011" name="J. Bacteriol.">
        <title>Whole-genome sequences of two Borrelia afzelii and two Borrelia garinii Lyme disease agent isolates.</title>
        <authorList>
            <person name="Casjens S.R."/>
            <person name="Mongodin E.F."/>
            <person name="Qiu W.-G."/>
            <person name="Dunn J.J."/>
            <person name="Luft B.J."/>
            <person name="Fraser-Liggett C.M."/>
            <person name="Schutzer S.E."/>
        </authorList>
    </citation>
    <scope>NUCLEOTIDE SEQUENCE [LARGE SCALE GENOMIC DNA]</scope>
    <source>
        <strain evidence="1 2">PBr</strain>
    </source>
</reference>
<dbReference type="EMBL" id="CP001306">
    <property type="protein sequence ID" value="ACL34701.1"/>
    <property type="molecule type" value="Genomic_DNA"/>
</dbReference>
<gene>
    <name evidence="1" type="ORF">BGAPBR_Q0009</name>
</gene>
<evidence type="ECO:0000313" key="2">
    <source>
        <dbReference type="Proteomes" id="UP000006103"/>
    </source>
</evidence>
<dbReference type="InterPro" id="IPR004239">
    <property type="entry name" value="DUF228"/>
</dbReference>
<dbReference type="Pfam" id="PF02989">
    <property type="entry name" value="DUF228"/>
    <property type="match status" value="1"/>
</dbReference>
<dbReference type="Proteomes" id="UP000006103">
    <property type="component" value="Plasmid PBr_cp32-10"/>
</dbReference>